<reference evidence="2 3" key="1">
    <citation type="submission" date="2021-06" db="EMBL/GenBank/DDBJ databases">
        <authorList>
            <person name="Palmer J.M."/>
        </authorList>
    </citation>
    <scope>NUCLEOTIDE SEQUENCE [LARGE SCALE GENOMIC DNA]</scope>
    <source>
        <strain evidence="2 3">MEX-2019</strain>
        <tissue evidence="2">Muscle</tissue>
    </source>
</reference>
<name>A0AAV9RTR9_9TELE</name>
<gene>
    <name evidence="2" type="ORF">CRENBAI_007037</name>
</gene>
<dbReference type="PANTHER" id="PTHR24401">
    <property type="entry name" value="SI:CH211-243P7.3-RELATED"/>
    <property type="match status" value="1"/>
</dbReference>
<organism evidence="2 3">
    <name type="scientific">Crenichthys baileyi</name>
    <name type="common">White River springfish</name>
    <dbReference type="NCBI Taxonomy" id="28760"/>
    <lineage>
        <taxon>Eukaryota</taxon>
        <taxon>Metazoa</taxon>
        <taxon>Chordata</taxon>
        <taxon>Craniata</taxon>
        <taxon>Vertebrata</taxon>
        <taxon>Euteleostomi</taxon>
        <taxon>Actinopterygii</taxon>
        <taxon>Neopterygii</taxon>
        <taxon>Teleostei</taxon>
        <taxon>Neoteleostei</taxon>
        <taxon>Acanthomorphata</taxon>
        <taxon>Ovalentaria</taxon>
        <taxon>Atherinomorphae</taxon>
        <taxon>Cyprinodontiformes</taxon>
        <taxon>Goodeidae</taxon>
        <taxon>Crenichthys</taxon>
    </lineage>
</organism>
<dbReference type="InterPro" id="IPR046616">
    <property type="entry name" value="DUF6729"/>
</dbReference>
<dbReference type="AlphaFoldDB" id="A0AAV9RTR9"/>
<evidence type="ECO:0000313" key="2">
    <source>
        <dbReference type="EMBL" id="KAK5612411.1"/>
    </source>
</evidence>
<dbReference type="PANTHER" id="PTHR24401:SF29">
    <property type="entry name" value="SI:CH211-243P7.3-RELATED"/>
    <property type="match status" value="1"/>
</dbReference>
<dbReference type="EMBL" id="JAHHUM010001443">
    <property type="protein sequence ID" value="KAK5612411.1"/>
    <property type="molecule type" value="Genomic_DNA"/>
</dbReference>
<evidence type="ECO:0000313" key="3">
    <source>
        <dbReference type="Proteomes" id="UP001311232"/>
    </source>
</evidence>
<proteinExistence type="predicted"/>
<accession>A0AAV9RTR9</accession>
<dbReference type="Pfam" id="PF20499">
    <property type="entry name" value="DUF6729"/>
    <property type="match status" value="1"/>
</dbReference>
<comment type="caution">
    <text evidence="2">The sequence shown here is derived from an EMBL/GenBank/DDBJ whole genome shotgun (WGS) entry which is preliminary data.</text>
</comment>
<evidence type="ECO:0000259" key="1">
    <source>
        <dbReference type="Pfam" id="PF20499"/>
    </source>
</evidence>
<protein>
    <recommendedName>
        <fullName evidence="1">DUF6729 domain-containing protein</fullName>
    </recommendedName>
</protein>
<keyword evidence="3" id="KW-1185">Reference proteome</keyword>
<dbReference type="Proteomes" id="UP001311232">
    <property type="component" value="Unassembled WGS sequence"/>
</dbReference>
<feature type="domain" description="DUF6729" evidence="1">
    <location>
        <begin position="98"/>
        <end position="145"/>
    </location>
</feature>
<sequence>MVVTESLLFRRANHVPSCNLESCYRFIYNWIDETGDSGCLVVEFRDLKGRSMKEVYENPLLPQEALPLTLLLQRCGLTAPCSSHLQSFLHTGRSNSHPSSRTGSGRPPASPDVFFCRPLFLWMLLKMWSIPLACVQPACNNHRLTLLASTTLCTINARDILSQLPEFMVTKELASAAANTAGWCTNVGNEHGQVLVSVFTAAEGSHEEVMYAHPLFRRTPRGRLLMGQTEEANRSEIVVAGRARRKEEVLAEATAFVRQNEGHPGDQFLVLAHCKIQFAKHQGQRFLWLLENSLGYAVYLVSSITGEEERDKPLSASKHLFLRYTSQIREIGEAVEVYQKKQAMLQEAQRTGDSGCLMVEFGDFKGRSMKEVYEDGSKEAQALITYLK</sequence>